<feature type="compositionally biased region" description="Acidic residues" evidence="1">
    <location>
        <begin position="1"/>
        <end position="12"/>
    </location>
</feature>
<feature type="region of interest" description="Disordered" evidence="1">
    <location>
        <begin position="1"/>
        <end position="63"/>
    </location>
</feature>
<dbReference type="Proteomes" id="UP001054902">
    <property type="component" value="Unassembled WGS sequence"/>
</dbReference>
<evidence type="ECO:0000313" key="2">
    <source>
        <dbReference type="EMBL" id="GFH53405.1"/>
    </source>
</evidence>
<gene>
    <name evidence="2" type="ORF">CTEN210_09881</name>
</gene>
<reference evidence="2 3" key="1">
    <citation type="journal article" date="2021" name="Sci. Rep.">
        <title>The genome of the diatom Chaetoceros tenuissimus carries an ancient integrated fragment of an extant virus.</title>
        <authorList>
            <person name="Hongo Y."/>
            <person name="Kimura K."/>
            <person name="Takaki Y."/>
            <person name="Yoshida Y."/>
            <person name="Baba S."/>
            <person name="Kobayashi G."/>
            <person name="Nagasaki K."/>
            <person name="Hano T."/>
            <person name="Tomaru Y."/>
        </authorList>
    </citation>
    <scope>NUCLEOTIDE SEQUENCE [LARGE SCALE GENOMIC DNA]</scope>
    <source>
        <strain evidence="2 3">NIES-3715</strain>
    </source>
</reference>
<evidence type="ECO:0000313" key="3">
    <source>
        <dbReference type="Proteomes" id="UP001054902"/>
    </source>
</evidence>
<name>A0AAD3H7M9_9STRA</name>
<accession>A0AAD3H7M9</accession>
<dbReference type="AlphaFoldDB" id="A0AAD3H7M9"/>
<dbReference type="EMBL" id="BLLK01000047">
    <property type="protein sequence ID" value="GFH53405.1"/>
    <property type="molecule type" value="Genomic_DNA"/>
</dbReference>
<protein>
    <submittedName>
        <fullName evidence="2">Uncharacterized protein</fullName>
    </submittedName>
</protein>
<keyword evidence="3" id="KW-1185">Reference proteome</keyword>
<sequence>MTEEECLSEDEIEKSGDHESIDSESDGSSSSSDYSSSSEHDSDSDISQQELDDGTEMEQLMREVTNNYNEIYATLYTNTEAQQLDTAEEEAYG</sequence>
<proteinExistence type="predicted"/>
<organism evidence="2 3">
    <name type="scientific">Chaetoceros tenuissimus</name>
    <dbReference type="NCBI Taxonomy" id="426638"/>
    <lineage>
        <taxon>Eukaryota</taxon>
        <taxon>Sar</taxon>
        <taxon>Stramenopiles</taxon>
        <taxon>Ochrophyta</taxon>
        <taxon>Bacillariophyta</taxon>
        <taxon>Coscinodiscophyceae</taxon>
        <taxon>Chaetocerotophycidae</taxon>
        <taxon>Chaetocerotales</taxon>
        <taxon>Chaetocerotaceae</taxon>
        <taxon>Chaetoceros</taxon>
    </lineage>
</organism>
<comment type="caution">
    <text evidence="2">The sequence shown here is derived from an EMBL/GenBank/DDBJ whole genome shotgun (WGS) entry which is preliminary data.</text>
</comment>
<evidence type="ECO:0000256" key="1">
    <source>
        <dbReference type="SAM" id="MobiDB-lite"/>
    </source>
</evidence>
<feature type="compositionally biased region" description="Low complexity" evidence="1">
    <location>
        <begin position="26"/>
        <end position="37"/>
    </location>
</feature>